<dbReference type="SUPFAM" id="SSF52210">
    <property type="entry name" value="Succinyl-CoA synthetase domains"/>
    <property type="match status" value="2"/>
</dbReference>
<reference evidence="3" key="1">
    <citation type="submission" date="2021-04" db="EMBL/GenBank/DDBJ databases">
        <title>Genome based classification of Actinospica acidithermotolerans sp. nov., an actinobacterium isolated from an Indonesian hot spring.</title>
        <authorList>
            <person name="Kusuma A.B."/>
            <person name="Putra K.E."/>
            <person name="Nafisah S."/>
            <person name="Loh J."/>
            <person name="Nouioui I."/>
            <person name="Goodfellow M."/>
        </authorList>
    </citation>
    <scope>NUCLEOTIDE SEQUENCE</scope>
    <source>
        <strain evidence="3">MGRD01-02</strain>
    </source>
</reference>
<proteinExistence type="predicted"/>
<feature type="region of interest" description="Disordered" evidence="1">
    <location>
        <begin position="727"/>
        <end position="751"/>
    </location>
</feature>
<gene>
    <name evidence="3" type="ORF">KDK95_04935</name>
</gene>
<feature type="domain" description="N-acetyltransferase" evidence="2">
    <location>
        <begin position="20"/>
        <end position="175"/>
    </location>
</feature>
<dbReference type="Proteomes" id="UP000676325">
    <property type="component" value="Unassembled WGS sequence"/>
</dbReference>
<evidence type="ECO:0000313" key="3">
    <source>
        <dbReference type="EMBL" id="MBR7825642.1"/>
    </source>
</evidence>
<name>A0A941IHE8_9ACTN</name>
<dbReference type="Gene3D" id="3.40.50.720">
    <property type="entry name" value="NAD(P)-binding Rossmann-like Domain"/>
    <property type="match status" value="1"/>
</dbReference>
<accession>A0A941IHE8</accession>
<dbReference type="Pfam" id="PF00583">
    <property type="entry name" value="Acetyltransf_1"/>
    <property type="match status" value="1"/>
</dbReference>
<dbReference type="InterPro" id="IPR032875">
    <property type="entry name" value="Succ_CoA_lig_flav_dom"/>
</dbReference>
<dbReference type="InterPro" id="IPR016181">
    <property type="entry name" value="Acyl_CoA_acyltransferase"/>
</dbReference>
<dbReference type="GO" id="GO:0016747">
    <property type="term" value="F:acyltransferase activity, transferring groups other than amino-acyl groups"/>
    <property type="evidence" value="ECO:0007669"/>
    <property type="project" value="InterPro"/>
</dbReference>
<dbReference type="Gene3D" id="3.40.50.261">
    <property type="entry name" value="Succinyl-CoA synthetase domains"/>
    <property type="match status" value="2"/>
</dbReference>
<evidence type="ECO:0000259" key="2">
    <source>
        <dbReference type="PROSITE" id="PS51186"/>
    </source>
</evidence>
<dbReference type="AlphaFoldDB" id="A0A941IHE8"/>
<keyword evidence="3" id="KW-0808">Transferase</keyword>
<dbReference type="SUPFAM" id="SSF51735">
    <property type="entry name" value="NAD(P)-binding Rossmann-fold domains"/>
    <property type="match status" value="1"/>
</dbReference>
<dbReference type="EC" id="2.3.1.-" evidence="3"/>
<dbReference type="InterPro" id="IPR000182">
    <property type="entry name" value="GNAT_dom"/>
</dbReference>
<dbReference type="Pfam" id="PF13607">
    <property type="entry name" value="Succ_CoA_lig"/>
    <property type="match status" value="1"/>
</dbReference>
<dbReference type="SMART" id="SM00881">
    <property type="entry name" value="CoA_binding"/>
    <property type="match status" value="1"/>
</dbReference>
<organism evidence="3 4">
    <name type="scientific">Actinospica acidithermotolerans</name>
    <dbReference type="NCBI Taxonomy" id="2828514"/>
    <lineage>
        <taxon>Bacteria</taxon>
        <taxon>Bacillati</taxon>
        <taxon>Actinomycetota</taxon>
        <taxon>Actinomycetes</taxon>
        <taxon>Catenulisporales</taxon>
        <taxon>Actinospicaceae</taxon>
        <taxon>Actinospica</taxon>
    </lineage>
</organism>
<dbReference type="InterPro" id="IPR036291">
    <property type="entry name" value="NAD(P)-bd_dom_sf"/>
</dbReference>
<keyword evidence="3" id="KW-0012">Acyltransferase</keyword>
<protein>
    <submittedName>
        <fullName evidence="3">GNAT family N-acetyltransferase</fullName>
        <ecNumber evidence="3">2.3.1.-</ecNumber>
    </submittedName>
</protein>
<keyword evidence="4" id="KW-1185">Reference proteome</keyword>
<dbReference type="PANTHER" id="PTHR42793:SF1">
    <property type="entry name" value="PEPTIDYL-LYSINE N-ACETYLTRANSFERASE PATZ"/>
    <property type="match status" value="1"/>
</dbReference>
<sequence length="751" mass="78221">METEIDRADAYALLTDGRCVHVRSVTPDDWQAVYDFAATLGRQSLSRRFFTVPSHPGETLADVLCSPRVEQNPPTQGALIALLDGTPVGVAEWYRTRGQDEAEIAFEVSDVLHGHGVATLLVEHLMLAARRAGIRHLTAVTVGENQPMADVFVGLHVPVGRSWDHGECTWTIPLDHVALDGEPALEAMARRESVADEASLRHLFAPAAIAVCGAQDDPTAAMVLRNLEGFDGTVSRGGARGELLTAEVGADLGVVTSPPEDAVAAARRCAGIGAKALIVTAVGFPPALGRELLSVCRESGMRLVGPGSLGVASLHGERRFSALLSGLVPEPGDAGAAVQSGGVGLAMLSHLRRLGIGVSTFAAVGEKYDVSANDVLMRWERDERTRFGLLHVESFGNPRKLARTARRVSRRIPLLAVDPEQAPSQARTALYAQAGIIALPSLGALVNAAALAEHQPLPSGPRVAVVGTTHGMVTLSVQACVKAGLDIAESVNLTPAADSTALQDAVVRVAAKGTADAVLVAVAPTVPHELDPLTAATAVRSASAETVVLAVRTDQPESVAVLGSDVRMPSYDDAAAAAQALAALARAHEAMGRPPHEATVPEGADPEAAESLIEDWLRDAPLGRELDPAECARLLDAVAVPVGTAGARPSIVTVWQDPVFGPLLSADARDGREAMTVLVPFDAAVSAAVASHVHVGEDLLSRLSALLEACPELAALRLELSGGSAVPTSGAVGPAPNDSPYLRRLRRAPVE</sequence>
<evidence type="ECO:0000256" key="1">
    <source>
        <dbReference type="SAM" id="MobiDB-lite"/>
    </source>
</evidence>
<dbReference type="SUPFAM" id="SSF55729">
    <property type="entry name" value="Acyl-CoA N-acyltransferases (Nat)"/>
    <property type="match status" value="1"/>
</dbReference>
<dbReference type="PANTHER" id="PTHR42793">
    <property type="entry name" value="COA BINDING DOMAIN CONTAINING PROTEIN"/>
    <property type="match status" value="1"/>
</dbReference>
<dbReference type="PROSITE" id="PS51186">
    <property type="entry name" value="GNAT"/>
    <property type="match status" value="1"/>
</dbReference>
<dbReference type="InterPro" id="IPR016102">
    <property type="entry name" value="Succinyl-CoA_synth-like"/>
</dbReference>
<dbReference type="Gene3D" id="3.40.630.30">
    <property type="match status" value="1"/>
</dbReference>
<dbReference type="EMBL" id="JAGSOH010000007">
    <property type="protein sequence ID" value="MBR7825642.1"/>
    <property type="molecule type" value="Genomic_DNA"/>
</dbReference>
<dbReference type="InterPro" id="IPR003781">
    <property type="entry name" value="CoA-bd"/>
</dbReference>
<dbReference type="RefSeq" id="WP_212516796.1">
    <property type="nucleotide sequence ID" value="NZ_JAGSOH010000007.1"/>
</dbReference>
<evidence type="ECO:0000313" key="4">
    <source>
        <dbReference type="Proteomes" id="UP000676325"/>
    </source>
</evidence>
<comment type="caution">
    <text evidence="3">The sequence shown here is derived from an EMBL/GenBank/DDBJ whole genome shotgun (WGS) entry which is preliminary data.</text>
</comment>